<dbReference type="GO" id="GO:0006401">
    <property type="term" value="P:RNA catabolic process"/>
    <property type="evidence" value="ECO:0007669"/>
    <property type="project" value="InterPro"/>
</dbReference>
<protein>
    <submittedName>
        <fullName evidence="1">Uncharacterized protein</fullName>
    </submittedName>
</protein>
<accession>A0A9P6MSC9</accession>
<dbReference type="Gene3D" id="2.40.128.680">
    <property type="match status" value="1"/>
</dbReference>
<dbReference type="OrthoDB" id="6222486at2759"/>
<dbReference type="Pfam" id="PF08615">
    <property type="entry name" value="RNase_H2_suC"/>
    <property type="match status" value="1"/>
</dbReference>
<dbReference type="EMBL" id="JAAAID010001204">
    <property type="protein sequence ID" value="KAG0011124.1"/>
    <property type="molecule type" value="Genomic_DNA"/>
</dbReference>
<dbReference type="GO" id="GO:0032299">
    <property type="term" value="C:ribonuclease H2 complex"/>
    <property type="evidence" value="ECO:0007669"/>
    <property type="project" value="InterPro"/>
</dbReference>
<dbReference type="PANTHER" id="PTHR47204">
    <property type="entry name" value="OS02G0168900 PROTEIN"/>
    <property type="match status" value="1"/>
</dbReference>
<organism evidence="1 2">
    <name type="scientific">Entomortierella chlamydospora</name>
    <dbReference type="NCBI Taxonomy" id="101097"/>
    <lineage>
        <taxon>Eukaryota</taxon>
        <taxon>Fungi</taxon>
        <taxon>Fungi incertae sedis</taxon>
        <taxon>Mucoromycota</taxon>
        <taxon>Mortierellomycotina</taxon>
        <taxon>Mortierellomycetes</taxon>
        <taxon>Mortierellales</taxon>
        <taxon>Mortierellaceae</taxon>
        <taxon>Entomortierella</taxon>
    </lineage>
</organism>
<dbReference type="InterPro" id="IPR013924">
    <property type="entry name" value="RNase_H2_suC"/>
</dbReference>
<dbReference type="CDD" id="cd09271">
    <property type="entry name" value="RNase_H2-C"/>
    <property type="match status" value="1"/>
</dbReference>
<proteinExistence type="predicted"/>
<dbReference type="AlphaFoldDB" id="A0A9P6MSC9"/>
<comment type="caution">
    <text evidence="1">The sequence shown here is derived from an EMBL/GenBank/DDBJ whole genome shotgun (WGS) entry which is preliminary data.</text>
</comment>
<evidence type="ECO:0000313" key="1">
    <source>
        <dbReference type="EMBL" id="KAG0011124.1"/>
    </source>
</evidence>
<gene>
    <name evidence="1" type="ORF">BGZ80_000930</name>
</gene>
<dbReference type="PANTHER" id="PTHR47204:SF1">
    <property type="entry name" value="RIBONUCLEASE H2 SUBUNIT C"/>
    <property type="match status" value="1"/>
</dbReference>
<dbReference type="Proteomes" id="UP000703661">
    <property type="component" value="Unassembled WGS sequence"/>
</dbReference>
<reference evidence="1" key="1">
    <citation type="journal article" date="2020" name="Fungal Divers.">
        <title>Resolving the Mortierellaceae phylogeny through synthesis of multi-gene phylogenetics and phylogenomics.</title>
        <authorList>
            <person name="Vandepol N."/>
            <person name="Liber J."/>
            <person name="Desiro A."/>
            <person name="Na H."/>
            <person name="Kennedy M."/>
            <person name="Barry K."/>
            <person name="Grigoriev I.V."/>
            <person name="Miller A.N."/>
            <person name="O'Donnell K."/>
            <person name="Stajich J.E."/>
            <person name="Bonito G."/>
        </authorList>
    </citation>
    <scope>NUCLEOTIDE SEQUENCE</scope>
    <source>
        <strain evidence="1">NRRL 2769</strain>
    </source>
</reference>
<name>A0A9P6MSC9_9FUNG</name>
<sequence>MESILEQPVAQLPTSKQLDQTSLHLLPCGIHHDGKANIPGFFFLVDGQYSSTTATASATITETTTKTTTKTTTETTTETATTATTLVLNTVSPETSFRGRTLKGTVITVPQGYIGTIYKSYEHHGNSNNNSSQEMDISMSEDQEYEEMLKGMQEERKSLVTDAQFKEFTMWGHDEQPTLRTEKVMRAMQWFDIAKVLHEPLC</sequence>
<evidence type="ECO:0000313" key="2">
    <source>
        <dbReference type="Proteomes" id="UP000703661"/>
    </source>
</evidence>
<keyword evidence="2" id="KW-1185">Reference proteome</keyword>